<dbReference type="PANTHER" id="PTHR43618">
    <property type="entry name" value="7-ALPHA-HYDROXYSTEROID DEHYDROGENASE"/>
    <property type="match status" value="1"/>
</dbReference>
<reference evidence="5" key="1">
    <citation type="submission" date="2017-06" db="EMBL/GenBank/DDBJ databases">
        <authorList>
            <person name="Varghese N."/>
            <person name="Submissions S."/>
        </authorList>
    </citation>
    <scope>NUCLEOTIDE SEQUENCE [LARGE SCALE GENOMIC DNA]</scope>
    <source>
        <strain evidence="5">DSM 11116</strain>
    </source>
</reference>
<evidence type="ECO:0000313" key="5">
    <source>
        <dbReference type="Proteomes" id="UP000198131"/>
    </source>
</evidence>
<dbReference type="AlphaFoldDB" id="A0A212TGV8"/>
<dbReference type="InterPro" id="IPR020904">
    <property type="entry name" value="Sc_DH/Rdtase_CS"/>
</dbReference>
<dbReference type="RefSeq" id="WP_088842496.1">
    <property type="nucleotide sequence ID" value="NZ_FYEW01000001.1"/>
</dbReference>
<dbReference type="OrthoDB" id="9804104at2"/>
<dbReference type="EMBL" id="FYEW01000001">
    <property type="protein sequence ID" value="SNC65233.1"/>
    <property type="molecule type" value="Genomic_DNA"/>
</dbReference>
<comment type="similarity">
    <text evidence="1">Belongs to the short-chain dehydrogenases/reductases (SDR) family.</text>
</comment>
<dbReference type="PROSITE" id="PS00061">
    <property type="entry name" value="ADH_SHORT"/>
    <property type="match status" value="1"/>
</dbReference>
<dbReference type="Gene3D" id="3.40.50.720">
    <property type="entry name" value="NAD(P)-binding Rossmann-like Domain"/>
    <property type="match status" value="1"/>
</dbReference>
<dbReference type="FunFam" id="3.40.50.720:FF:000084">
    <property type="entry name" value="Short-chain dehydrogenase reductase"/>
    <property type="match status" value="1"/>
</dbReference>
<keyword evidence="3" id="KW-0560">Oxidoreductase</keyword>
<evidence type="ECO:0000256" key="2">
    <source>
        <dbReference type="ARBA" id="ARBA00022857"/>
    </source>
</evidence>
<dbReference type="GO" id="GO:0016491">
    <property type="term" value="F:oxidoreductase activity"/>
    <property type="evidence" value="ECO:0007669"/>
    <property type="project" value="UniProtKB-KW"/>
</dbReference>
<dbReference type="PANTHER" id="PTHR43618:SF4">
    <property type="entry name" value="SHORT CHAIN DEHYDROGENASE_REDUCTASE FAMILY (AFU_ORTHOLOGUE AFUA_7G04540)"/>
    <property type="match status" value="1"/>
</dbReference>
<dbReference type="InterPro" id="IPR052178">
    <property type="entry name" value="Sec_Metab_Biosynth_SDR"/>
</dbReference>
<dbReference type="InterPro" id="IPR002347">
    <property type="entry name" value="SDR_fam"/>
</dbReference>
<protein>
    <submittedName>
        <fullName evidence="4">NAD(P)-dependent dehydrogenase, short-chain alcohol dehydrogenase family</fullName>
    </submittedName>
</protein>
<sequence length="258" mass="27239">MSSQAVKGKVALVTGGGTGIGFGAARRLAEEGAIVYITGRRLDVLQEAAAKIGDTVHAVQADVSKNEDMLRVASFIQAEQGKLDIIFSNAGYYKVSRLGEITEEFFDQMYNTNVKGNLFTVQAMLPLMGEGSSIILTSSMTAFIGLPDYTSYAATKGAIIAMAKCWATDLKARKIRVNVISPGLVPTEGYEDVQGLSPEQVKDFSDRIAAAEIPVGRVGTAEDIGNAVVFLGSDASGFINAVNLVVDGGQTQVYAGKL</sequence>
<dbReference type="PRINTS" id="PR00081">
    <property type="entry name" value="GDHRDH"/>
</dbReference>
<evidence type="ECO:0000256" key="3">
    <source>
        <dbReference type="ARBA" id="ARBA00023002"/>
    </source>
</evidence>
<dbReference type="Pfam" id="PF13561">
    <property type="entry name" value="adh_short_C2"/>
    <property type="match status" value="1"/>
</dbReference>
<dbReference type="InterPro" id="IPR036291">
    <property type="entry name" value="NAD(P)-bd_dom_sf"/>
</dbReference>
<evidence type="ECO:0000256" key="1">
    <source>
        <dbReference type="ARBA" id="ARBA00006484"/>
    </source>
</evidence>
<evidence type="ECO:0000313" key="4">
    <source>
        <dbReference type="EMBL" id="SNC65233.1"/>
    </source>
</evidence>
<gene>
    <name evidence="4" type="ORF">SAMN06265337_1242</name>
</gene>
<dbReference type="Proteomes" id="UP000198131">
    <property type="component" value="Unassembled WGS sequence"/>
</dbReference>
<dbReference type="CDD" id="cd05233">
    <property type="entry name" value="SDR_c"/>
    <property type="match status" value="1"/>
</dbReference>
<accession>A0A212TGV8</accession>
<organism evidence="4 5">
    <name type="scientific">Hymenobacter gelipurpurascens</name>
    <dbReference type="NCBI Taxonomy" id="89968"/>
    <lineage>
        <taxon>Bacteria</taxon>
        <taxon>Pseudomonadati</taxon>
        <taxon>Bacteroidota</taxon>
        <taxon>Cytophagia</taxon>
        <taxon>Cytophagales</taxon>
        <taxon>Hymenobacteraceae</taxon>
        <taxon>Hymenobacter</taxon>
    </lineage>
</organism>
<keyword evidence="5" id="KW-1185">Reference proteome</keyword>
<dbReference type="SUPFAM" id="SSF51735">
    <property type="entry name" value="NAD(P)-binding Rossmann-fold domains"/>
    <property type="match status" value="1"/>
</dbReference>
<keyword evidence="2" id="KW-0521">NADP</keyword>
<name>A0A212TGV8_9BACT</name>
<proteinExistence type="inferred from homology"/>